<dbReference type="InterPro" id="IPR039871">
    <property type="entry name" value="FAM8A1"/>
</dbReference>
<dbReference type="InterPro" id="IPR010432">
    <property type="entry name" value="RDD"/>
</dbReference>
<reference evidence="8" key="2">
    <citation type="submission" date="2018-11" db="EMBL/GenBank/DDBJ databases">
        <title>Trombidioid mite genomics.</title>
        <authorList>
            <person name="Dong X."/>
        </authorList>
    </citation>
    <scope>NUCLEOTIDE SEQUENCE</scope>
    <source>
        <strain evidence="8">UoL-WK</strain>
    </source>
</reference>
<dbReference type="STRING" id="1965070.A0A3S3P2H8"/>
<name>A0A3S3P2H8_9ACAR</name>
<proteinExistence type="predicted"/>
<evidence type="ECO:0000256" key="2">
    <source>
        <dbReference type="ARBA" id="ARBA00022692"/>
    </source>
</evidence>
<accession>A0A3S3P2H8</accession>
<comment type="subcellular location">
    <subcellularLocation>
        <location evidence="1">Membrane</location>
        <topology evidence="1">Multi-pass membrane protein</topology>
    </subcellularLocation>
</comment>
<dbReference type="PANTHER" id="PTHR13659">
    <property type="entry name" value="AUTOSOMAL HIGHLY CONSERVED PROTEIN"/>
    <property type="match status" value="1"/>
</dbReference>
<feature type="region of interest" description="Disordered" evidence="5">
    <location>
        <begin position="1"/>
        <end position="55"/>
    </location>
</feature>
<sequence>MDENVDESNGGEKESNVTQAKEQATRQRKNASALNPGVDAMFGNSSTNDFRNNDEMNNNVKREQFTNSRNENAFSMQLSREEYTKSLNQWIHQCYHWHYFRTMSYFMICASNSALYNNQRTTSSTVTVTSQAQQQMQLGRVYKIPALWKRALAELIDFVFLLLIKVIVTYLVLDYLQFIDQNKYDFSLIDDEFDAYHLAYEWSSEIIIIEVMHRLIVVIFETLFLCLRQHRQRPGGATPGKMFLGLKVISCTQVIDIGNDVVQVLPAEDIGFWRSLLRAVIKNVSSVFFLPTSLTVFVSNHKRAAYDFASKSIVVEEITGNAQPRRN</sequence>
<evidence type="ECO:0000256" key="6">
    <source>
        <dbReference type="SAM" id="Phobius"/>
    </source>
</evidence>
<dbReference type="Pfam" id="PF06271">
    <property type="entry name" value="RDD"/>
    <property type="match status" value="1"/>
</dbReference>
<dbReference type="EMBL" id="NCKU01002031">
    <property type="protein sequence ID" value="RWS10627.1"/>
    <property type="molecule type" value="Genomic_DNA"/>
</dbReference>
<protein>
    <submittedName>
        <fullName evidence="8">Protein FAM8A1-like protein</fullName>
    </submittedName>
</protein>
<keyword evidence="10" id="KW-1185">Reference proteome</keyword>
<dbReference type="EMBL" id="NCKU01002034">
    <property type="protein sequence ID" value="RWS10617.1"/>
    <property type="molecule type" value="Genomic_DNA"/>
</dbReference>
<keyword evidence="3 6" id="KW-1133">Transmembrane helix</keyword>
<evidence type="ECO:0000256" key="5">
    <source>
        <dbReference type="SAM" id="MobiDB-lite"/>
    </source>
</evidence>
<evidence type="ECO:0000313" key="9">
    <source>
        <dbReference type="EMBL" id="RWS10627.1"/>
    </source>
</evidence>
<feature type="transmembrane region" description="Helical" evidence="6">
    <location>
        <begin position="152"/>
        <end position="173"/>
    </location>
</feature>
<comment type="caution">
    <text evidence="8">The sequence shown here is derived from an EMBL/GenBank/DDBJ whole genome shotgun (WGS) entry which is preliminary data.</text>
</comment>
<keyword evidence="4 6" id="KW-0472">Membrane</keyword>
<dbReference type="GO" id="GO:0016020">
    <property type="term" value="C:membrane"/>
    <property type="evidence" value="ECO:0007669"/>
    <property type="project" value="UniProtKB-SubCell"/>
</dbReference>
<keyword evidence="2 6" id="KW-0812">Transmembrane</keyword>
<evidence type="ECO:0000259" key="7">
    <source>
        <dbReference type="Pfam" id="PF06271"/>
    </source>
</evidence>
<feature type="transmembrane region" description="Helical" evidence="6">
    <location>
        <begin position="206"/>
        <end position="227"/>
    </location>
</feature>
<evidence type="ECO:0000256" key="3">
    <source>
        <dbReference type="ARBA" id="ARBA00022989"/>
    </source>
</evidence>
<dbReference type="Proteomes" id="UP000285301">
    <property type="component" value="Unassembled WGS sequence"/>
</dbReference>
<feature type="domain" description="RDD" evidence="7">
    <location>
        <begin position="145"/>
        <end position="250"/>
    </location>
</feature>
<evidence type="ECO:0000313" key="8">
    <source>
        <dbReference type="EMBL" id="RWS10617.1"/>
    </source>
</evidence>
<gene>
    <name evidence="9" type="ORF">B4U79_04407</name>
    <name evidence="8" type="ORF">B4U79_08095</name>
</gene>
<dbReference type="PANTHER" id="PTHR13659:SF5">
    <property type="entry name" value="PROTEIN FAM8A1"/>
    <property type="match status" value="1"/>
</dbReference>
<evidence type="ECO:0000256" key="1">
    <source>
        <dbReference type="ARBA" id="ARBA00004141"/>
    </source>
</evidence>
<dbReference type="OrthoDB" id="10061042at2759"/>
<reference evidence="8 10" key="1">
    <citation type="journal article" date="2018" name="Gigascience">
        <title>Genomes of trombidid mites reveal novel predicted allergens and laterally-transferred genes associated with secondary metabolism.</title>
        <authorList>
            <person name="Dong X."/>
            <person name="Chaisiri K."/>
            <person name="Xia D."/>
            <person name="Armstrong S.D."/>
            <person name="Fang Y."/>
            <person name="Donnelly M.J."/>
            <person name="Kadowaki T."/>
            <person name="McGarry J.W."/>
            <person name="Darby A.C."/>
            <person name="Makepeace B.L."/>
        </authorList>
    </citation>
    <scope>NUCLEOTIDE SEQUENCE [LARGE SCALE GENOMIC DNA]</scope>
    <source>
        <strain evidence="8">UoL-WK</strain>
    </source>
</reference>
<evidence type="ECO:0000256" key="4">
    <source>
        <dbReference type="ARBA" id="ARBA00023136"/>
    </source>
</evidence>
<organism evidence="8 10">
    <name type="scientific">Dinothrombium tinctorium</name>
    <dbReference type="NCBI Taxonomy" id="1965070"/>
    <lineage>
        <taxon>Eukaryota</taxon>
        <taxon>Metazoa</taxon>
        <taxon>Ecdysozoa</taxon>
        <taxon>Arthropoda</taxon>
        <taxon>Chelicerata</taxon>
        <taxon>Arachnida</taxon>
        <taxon>Acari</taxon>
        <taxon>Acariformes</taxon>
        <taxon>Trombidiformes</taxon>
        <taxon>Prostigmata</taxon>
        <taxon>Anystina</taxon>
        <taxon>Parasitengona</taxon>
        <taxon>Trombidioidea</taxon>
        <taxon>Trombidiidae</taxon>
        <taxon>Dinothrombium</taxon>
    </lineage>
</organism>
<evidence type="ECO:0000313" key="10">
    <source>
        <dbReference type="Proteomes" id="UP000285301"/>
    </source>
</evidence>
<dbReference type="AlphaFoldDB" id="A0A3S3P2H8"/>